<feature type="transmembrane region" description="Helical" evidence="1">
    <location>
        <begin position="12"/>
        <end position="34"/>
    </location>
</feature>
<name>A0ABV4CJV9_9PSEU</name>
<keyword evidence="1" id="KW-1133">Transmembrane helix</keyword>
<evidence type="ECO:0000256" key="1">
    <source>
        <dbReference type="SAM" id="Phobius"/>
    </source>
</evidence>
<keyword evidence="1" id="KW-0812">Transmembrane</keyword>
<accession>A0ABV4CJV9</accession>
<comment type="caution">
    <text evidence="2">The sequence shown here is derived from an EMBL/GenBank/DDBJ whole genome shotgun (WGS) entry which is preliminary data.</text>
</comment>
<sequence>MRSRIGGDLLMVLVLPLVGLALGGVMAIVISQAWGIPLYLL</sequence>
<organism evidence="2 3">
    <name type="scientific">Saccharopolyspora cebuensis</name>
    <dbReference type="NCBI Taxonomy" id="418759"/>
    <lineage>
        <taxon>Bacteria</taxon>
        <taxon>Bacillati</taxon>
        <taxon>Actinomycetota</taxon>
        <taxon>Actinomycetes</taxon>
        <taxon>Pseudonocardiales</taxon>
        <taxon>Pseudonocardiaceae</taxon>
        <taxon>Saccharopolyspora</taxon>
    </lineage>
</organism>
<evidence type="ECO:0000313" key="2">
    <source>
        <dbReference type="EMBL" id="MEY8041365.1"/>
    </source>
</evidence>
<dbReference type="RefSeq" id="WP_345357752.1">
    <property type="nucleotide sequence ID" value="NZ_BAABII010000003.1"/>
</dbReference>
<protein>
    <submittedName>
        <fullName evidence="2">Uncharacterized protein</fullName>
    </submittedName>
</protein>
<keyword evidence="3" id="KW-1185">Reference proteome</keyword>
<dbReference type="Proteomes" id="UP001564626">
    <property type="component" value="Unassembled WGS sequence"/>
</dbReference>
<evidence type="ECO:0000313" key="3">
    <source>
        <dbReference type="Proteomes" id="UP001564626"/>
    </source>
</evidence>
<keyword evidence="1" id="KW-0472">Membrane</keyword>
<gene>
    <name evidence="2" type="ORF">AB8O55_18330</name>
</gene>
<dbReference type="EMBL" id="JBGEHV010000035">
    <property type="protein sequence ID" value="MEY8041365.1"/>
    <property type="molecule type" value="Genomic_DNA"/>
</dbReference>
<reference evidence="2 3" key="1">
    <citation type="submission" date="2024-08" db="EMBL/GenBank/DDBJ databases">
        <title>Genome mining of Saccharopolyspora cebuensis PGLac3 from Nigerian medicinal plant.</title>
        <authorList>
            <person name="Ezeobiora C.E."/>
            <person name="Igbokwe N.H."/>
            <person name="Amin D.H."/>
            <person name="Mendie U.E."/>
        </authorList>
    </citation>
    <scope>NUCLEOTIDE SEQUENCE [LARGE SCALE GENOMIC DNA]</scope>
    <source>
        <strain evidence="2 3">PGLac3</strain>
    </source>
</reference>
<proteinExistence type="predicted"/>